<dbReference type="PANTHER" id="PTHR10887:SF495">
    <property type="entry name" value="HELICASE SENATAXIN ISOFORM X1-RELATED"/>
    <property type="match status" value="1"/>
</dbReference>
<sequence>MHSSEVKEDTHDSFRRITAEVICAGENELRVRVAAPSLLGEMPVWIHRDRVNSEFDETLCLLEPGSKLNLVDVIIVDGGLLPRFLILEPDYLVDASALAECVQEYGSCWQRYFWNRIRPKTITDSILLGNAVNLIFDELITSKDFRSVTFDSLMPKIFARYPIEFVSAKSVDRRFFQNLHSQFETLKRILSTDFSALGIDRRKAMVEPSFICEALGLQGRLDFLQVENGLCGIELKAGRPPYPENDLSKVSFPHRAQCALYQSMIQGVLGIKLENQHFYLLYSRNLNPEGCLRPVKTSTRELQKLLNLRNKIVSVERDISRYGYVQAEWLVSRLTADNLIPRPSLFTERYIRPEIDCGRRRLERRDDNDLALRYFYRFYAFVSREHYLSKIGYPSGSGISGVASLWRMTRDEKEREGYMFSGLRLVRNRAAEDIPEVEFILPGNTPSPDFRLGDIVLFYVCDTDADRVSTRQVFKATIASMTADRVVLRLRDNQSYAEALPIASCYAVEHDYVDSSFLLQYKGLYTMLDASPHRRGLLVGEAGESPVRNMSRRLSYEYDSPDLSRILLKALQAEDYFLLVGPPGTGKTSVALRNMVREFLAIPDYQILLVAFTNRAVDEICDKLETIGEVDDYIRVGQTLSCDVAYRSHLLSERMKQCRNREEANRSIHSCRVFVATLSSLSGKMELFNLKRFDVAIVDEASQILEPQLVGLLSAKTPTGRDAIGKFILIGDHKQLPAVVVQSAEESVITDERLRSAGFVDCRISLFERLYRRLPEGSPFADMLDCQWRMHPDIASFANTYFYKGALRDGNAPHQISLLPFTNMGDDKWERVIATKRTAFFPTKTLCAGKKYNNEEACKTAAIVNALYRLYERNGLEFDERSVGIITPYRHQIARIRQELDKFGISAFDAIRVDTVERFQGSQNDCIIYSFCVNDESQLEWLPSYTEESGQLIDRKLNVALTRARRQLFVLGNSRLLSRNPIYRILITHLENISSE</sequence>
<dbReference type="RefSeq" id="WP_008861066.1">
    <property type="nucleotide sequence ID" value="NZ_JH815203.1"/>
</dbReference>
<dbReference type="PATRIC" id="fig|742726.3.peg.599"/>
<organism evidence="2 3">
    <name type="scientific">Barnesiella intestinihominis YIT 11860</name>
    <dbReference type="NCBI Taxonomy" id="742726"/>
    <lineage>
        <taxon>Bacteria</taxon>
        <taxon>Pseudomonadati</taxon>
        <taxon>Bacteroidota</taxon>
        <taxon>Bacteroidia</taxon>
        <taxon>Bacteroidales</taxon>
        <taxon>Barnesiellaceae</taxon>
        <taxon>Barnesiella</taxon>
    </lineage>
</organism>
<dbReference type="InterPro" id="IPR041679">
    <property type="entry name" value="DNA2/NAM7-like_C"/>
</dbReference>
<dbReference type="SUPFAM" id="SSF52540">
    <property type="entry name" value="P-loop containing nucleoside triphosphate hydrolases"/>
    <property type="match status" value="1"/>
</dbReference>
<proteinExistence type="predicted"/>
<name>K0X4N0_9BACT</name>
<protein>
    <recommendedName>
        <fullName evidence="1">Helicase ATP-binding domain-containing protein</fullName>
    </recommendedName>
</protein>
<dbReference type="EMBL" id="ADLE01000001">
    <property type="protein sequence ID" value="EJZ66392.1"/>
    <property type="molecule type" value="Genomic_DNA"/>
</dbReference>
<dbReference type="eggNOG" id="COG1112">
    <property type="taxonomic scope" value="Bacteria"/>
</dbReference>
<dbReference type="STRING" id="742726.HMPREF9448_00569"/>
<dbReference type="InterPro" id="IPR014001">
    <property type="entry name" value="Helicase_ATP-bd"/>
</dbReference>
<dbReference type="AlphaFoldDB" id="K0X4N0"/>
<dbReference type="PROSITE" id="PS51192">
    <property type="entry name" value="HELICASE_ATP_BIND_1"/>
    <property type="match status" value="1"/>
</dbReference>
<gene>
    <name evidence="2" type="ORF">HMPREF9448_00569</name>
</gene>
<dbReference type="GeneID" id="77847905"/>
<dbReference type="GO" id="GO:0004386">
    <property type="term" value="F:helicase activity"/>
    <property type="evidence" value="ECO:0007669"/>
    <property type="project" value="InterPro"/>
</dbReference>
<dbReference type="Pfam" id="PF13086">
    <property type="entry name" value="AAA_11"/>
    <property type="match status" value="1"/>
</dbReference>
<reference evidence="2 3" key="1">
    <citation type="submission" date="2012-08" db="EMBL/GenBank/DDBJ databases">
        <title>The Genome Sequence of Barnesiella intestinihominis YIT 11860.</title>
        <authorList>
            <consortium name="The Broad Institute Genome Sequencing Platform"/>
            <person name="Earl A."/>
            <person name="Ward D."/>
            <person name="Feldgarden M."/>
            <person name="Gevers D."/>
            <person name="Morotomi M."/>
            <person name="Walker B."/>
            <person name="Young S.K."/>
            <person name="Zeng Q."/>
            <person name="Gargeya S."/>
            <person name="Fitzgerald M."/>
            <person name="Haas B."/>
            <person name="Abouelleil A."/>
            <person name="Alvarado L."/>
            <person name="Arachchi H.M."/>
            <person name="Berlin A.M."/>
            <person name="Chapman S.B."/>
            <person name="Goldberg J."/>
            <person name="Griggs A."/>
            <person name="Gujja S."/>
            <person name="Hansen M."/>
            <person name="Howarth C."/>
            <person name="Imamovic A."/>
            <person name="Larimer J."/>
            <person name="McCowen C."/>
            <person name="Montmayeur A."/>
            <person name="Murphy C."/>
            <person name="Neiman D."/>
            <person name="Pearson M."/>
            <person name="Priest M."/>
            <person name="Roberts A."/>
            <person name="Saif S."/>
            <person name="Shea T."/>
            <person name="Sisk P."/>
            <person name="Sykes S."/>
            <person name="Wortman J."/>
            <person name="Nusbaum C."/>
            <person name="Birren B."/>
        </authorList>
    </citation>
    <scope>NUCLEOTIDE SEQUENCE [LARGE SCALE GENOMIC DNA]</scope>
    <source>
        <strain evidence="2 3">YIT 11860</strain>
    </source>
</reference>
<dbReference type="CDD" id="cd18808">
    <property type="entry name" value="SF1_C_Upf1"/>
    <property type="match status" value="1"/>
</dbReference>
<dbReference type="InterPro" id="IPR041677">
    <property type="entry name" value="DNA2/NAM7_AAA_11"/>
</dbReference>
<evidence type="ECO:0000313" key="3">
    <source>
        <dbReference type="Proteomes" id="UP000006044"/>
    </source>
</evidence>
<feature type="domain" description="Helicase ATP-binding" evidence="1">
    <location>
        <begin position="568"/>
        <end position="736"/>
    </location>
</feature>
<dbReference type="HOGENOM" id="CLU_005032_0_0_10"/>
<dbReference type="PANTHER" id="PTHR10887">
    <property type="entry name" value="DNA2/NAM7 HELICASE FAMILY"/>
    <property type="match status" value="1"/>
</dbReference>
<dbReference type="InterPro" id="IPR047187">
    <property type="entry name" value="SF1_C_Upf1"/>
</dbReference>
<accession>K0X4N0</accession>
<dbReference type="InterPro" id="IPR045055">
    <property type="entry name" value="DNA2/NAM7-like"/>
</dbReference>
<comment type="caution">
    <text evidence="2">The sequence shown here is derived from an EMBL/GenBank/DDBJ whole genome shotgun (WGS) entry which is preliminary data.</text>
</comment>
<keyword evidence="3" id="KW-1185">Reference proteome</keyword>
<dbReference type="Proteomes" id="UP000006044">
    <property type="component" value="Unassembled WGS sequence"/>
</dbReference>
<evidence type="ECO:0000259" key="1">
    <source>
        <dbReference type="PROSITE" id="PS51192"/>
    </source>
</evidence>
<dbReference type="Pfam" id="PF13087">
    <property type="entry name" value="AAA_12"/>
    <property type="match status" value="1"/>
</dbReference>
<dbReference type="InterPro" id="IPR027417">
    <property type="entry name" value="P-loop_NTPase"/>
</dbReference>
<dbReference type="OrthoDB" id="9757917at2"/>
<dbReference type="Gene3D" id="3.40.50.300">
    <property type="entry name" value="P-loop containing nucleotide triphosphate hydrolases"/>
    <property type="match status" value="2"/>
</dbReference>
<evidence type="ECO:0000313" key="2">
    <source>
        <dbReference type="EMBL" id="EJZ66392.1"/>
    </source>
</evidence>